<protein>
    <recommendedName>
        <fullName evidence="3">CCHC-type domain-containing protein</fullName>
    </recommendedName>
</protein>
<dbReference type="GO" id="GO:0006397">
    <property type="term" value="P:mRNA processing"/>
    <property type="evidence" value="ECO:0007669"/>
    <property type="project" value="UniProtKB-KW"/>
</dbReference>
<dbReference type="EMBL" id="KZ302456">
    <property type="protein sequence ID" value="PFH45273.1"/>
    <property type="molecule type" value="Genomic_DNA"/>
</dbReference>
<dbReference type="Proteomes" id="UP000242287">
    <property type="component" value="Unassembled WGS sequence"/>
</dbReference>
<dbReference type="GO" id="GO:0008270">
    <property type="term" value="F:zinc ion binding"/>
    <property type="evidence" value="ECO:0007669"/>
    <property type="project" value="UniProtKB-KW"/>
</dbReference>
<keyword evidence="5" id="KW-1185">Reference proteome</keyword>
<dbReference type="PROSITE" id="PS50158">
    <property type="entry name" value="ZF_CCHC"/>
    <property type="match status" value="1"/>
</dbReference>
<dbReference type="Gene3D" id="4.10.60.10">
    <property type="entry name" value="Zinc finger, CCHC-type"/>
    <property type="match status" value="1"/>
</dbReference>
<dbReference type="InterPro" id="IPR036875">
    <property type="entry name" value="Znf_CCHC_sf"/>
</dbReference>
<evidence type="ECO:0000259" key="3">
    <source>
        <dbReference type="PROSITE" id="PS50158"/>
    </source>
</evidence>
<keyword evidence="1" id="KW-0507">mRNA processing</keyword>
<keyword evidence="2" id="KW-0479">Metal-binding</keyword>
<dbReference type="SMART" id="SM00343">
    <property type="entry name" value="ZnF_C2HC"/>
    <property type="match status" value="1"/>
</dbReference>
<evidence type="ECO:0000256" key="1">
    <source>
        <dbReference type="ARBA" id="ARBA00022664"/>
    </source>
</evidence>
<sequence>FGDPNKQAMAIQEITMIKQGSKSGKEHVQLFKQCYMRSNYGETAGIHEFKRSLNSLLLNKCMAVPELPVTLDKWYNLIFWLDQQWRQAVAERKVFATHGAQRNWQPPANQPQQLQWRPLVQPAQRDPNAMQVDQNHGPMRCYNCGQTGHMARVCPNPCQQQTCYALQTFSTQGSTPKHF</sequence>
<evidence type="ECO:0000313" key="4">
    <source>
        <dbReference type="EMBL" id="PFH45273.1"/>
    </source>
</evidence>
<organism evidence="4 5">
    <name type="scientific">Amanita thiersii Skay4041</name>
    <dbReference type="NCBI Taxonomy" id="703135"/>
    <lineage>
        <taxon>Eukaryota</taxon>
        <taxon>Fungi</taxon>
        <taxon>Dikarya</taxon>
        <taxon>Basidiomycota</taxon>
        <taxon>Agaricomycotina</taxon>
        <taxon>Agaricomycetes</taxon>
        <taxon>Agaricomycetidae</taxon>
        <taxon>Agaricales</taxon>
        <taxon>Pluteineae</taxon>
        <taxon>Amanitaceae</taxon>
        <taxon>Amanita</taxon>
    </lineage>
</organism>
<dbReference type="Pfam" id="PF00098">
    <property type="entry name" value="zf-CCHC"/>
    <property type="match status" value="1"/>
</dbReference>
<keyword evidence="2" id="KW-0863">Zinc-finger</keyword>
<accession>A0A2A9NCD3</accession>
<feature type="non-terminal residue" evidence="4">
    <location>
        <position position="1"/>
    </location>
</feature>
<dbReference type="AlphaFoldDB" id="A0A2A9NCD3"/>
<dbReference type="GO" id="GO:0003676">
    <property type="term" value="F:nucleic acid binding"/>
    <property type="evidence" value="ECO:0007669"/>
    <property type="project" value="InterPro"/>
</dbReference>
<reference evidence="4 5" key="1">
    <citation type="submission" date="2014-02" db="EMBL/GenBank/DDBJ databases">
        <title>Transposable element dynamics among asymbiotic and ectomycorrhizal Amanita fungi.</title>
        <authorList>
            <consortium name="DOE Joint Genome Institute"/>
            <person name="Hess J."/>
            <person name="Skrede I."/>
            <person name="Wolfe B."/>
            <person name="LaButti K."/>
            <person name="Ohm R.A."/>
            <person name="Grigoriev I.V."/>
            <person name="Pringle A."/>
        </authorList>
    </citation>
    <scope>NUCLEOTIDE SEQUENCE [LARGE SCALE GENOMIC DNA]</scope>
    <source>
        <strain evidence="4 5">SKay4041</strain>
    </source>
</reference>
<feature type="domain" description="CCHC-type" evidence="3">
    <location>
        <begin position="140"/>
        <end position="156"/>
    </location>
</feature>
<evidence type="ECO:0000256" key="2">
    <source>
        <dbReference type="PROSITE-ProRule" id="PRU00047"/>
    </source>
</evidence>
<evidence type="ECO:0000313" key="5">
    <source>
        <dbReference type="Proteomes" id="UP000242287"/>
    </source>
</evidence>
<keyword evidence="2" id="KW-0862">Zinc</keyword>
<gene>
    <name evidence="4" type="ORF">AMATHDRAFT_161212</name>
</gene>
<name>A0A2A9NCD3_9AGAR</name>
<dbReference type="OrthoDB" id="3863715at2759"/>
<dbReference type="InterPro" id="IPR001878">
    <property type="entry name" value="Znf_CCHC"/>
</dbReference>
<proteinExistence type="predicted"/>
<dbReference type="SUPFAM" id="SSF57756">
    <property type="entry name" value="Retrovirus zinc finger-like domains"/>
    <property type="match status" value="1"/>
</dbReference>